<name>A0A7J6KB70_TOXGO</name>
<dbReference type="PANTHER" id="PTHR12385">
    <property type="entry name" value="CHOLINE TRANSPORTER-LIKE (SLC FAMILY 44)"/>
    <property type="match status" value="1"/>
</dbReference>
<gene>
    <name evidence="8" type="ORF">TGRH88_025060</name>
</gene>
<organism evidence="8 9">
    <name type="scientific">Toxoplasma gondii</name>
    <dbReference type="NCBI Taxonomy" id="5811"/>
    <lineage>
        <taxon>Eukaryota</taxon>
        <taxon>Sar</taxon>
        <taxon>Alveolata</taxon>
        <taxon>Apicomplexa</taxon>
        <taxon>Conoidasida</taxon>
        <taxon>Coccidia</taxon>
        <taxon>Eucoccidiorida</taxon>
        <taxon>Eimeriorina</taxon>
        <taxon>Sarcocystidae</taxon>
        <taxon>Toxoplasma</taxon>
    </lineage>
</organism>
<feature type="transmembrane region" description="Helical" evidence="7">
    <location>
        <begin position="97"/>
        <end position="116"/>
    </location>
</feature>
<evidence type="ECO:0000256" key="5">
    <source>
        <dbReference type="ARBA" id="ARBA00023136"/>
    </source>
</evidence>
<dbReference type="EMBL" id="JAAUHK010000191">
    <property type="protein sequence ID" value="KAF4643751.1"/>
    <property type="molecule type" value="Genomic_DNA"/>
</dbReference>
<evidence type="ECO:0000256" key="6">
    <source>
        <dbReference type="ARBA" id="ARBA00023180"/>
    </source>
</evidence>
<comment type="function">
    <text evidence="7">Choline transporter.</text>
</comment>
<reference evidence="8 9" key="1">
    <citation type="submission" date="2020-03" db="EMBL/GenBank/DDBJ databases">
        <title>Genome sequence of Toxoplasma gondii RH-88 strain.</title>
        <authorList>
            <person name="Lorenzi H.A."/>
            <person name="Venepally P."/>
            <person name="Rozenberg A."/>
            <person name="Sibley D."/>
        </authorList>
    </citation>
    <scope>NUCLEOTIDE SEQUENCE [LARGE SCALE GENOMIC DNA]</scope>
    <source>
        <strain evidence="8 9">RH-88</strain>
    </source>
</reference>
<dbReference type="InterPro" id="IPR007603">
    <property type="entry name" value="Choline_transptr-like"/>
</dbReference>
<accession>A0A7J6KB70</accession>
<evidence type="ECO:0000313" key="9">
    <source>
        <dbReference type="Proteomes" id="UP000557509"/>
    </source>
</evidence>
<comment type="caution">
    <text evidence="7">Lacks conserved residue(s) required for the propagation of feature annotation.</text>
</comment>
<dbReference type="Proteomes" id="UP000557509">
    <property type="component" value="Unassembled WGS sequence"/>
</dbReference>
<keyword evidence="4 7" id="KW-1133">Transmembrane helix</keyword>
<protein>
    <recommendedName>
        <fullName evidence="7">Choline transporter-like protein</fullName>
    </recommendedName>
</protein>
<keyword evidence="6" id="KW-0325">Glycoprotein</keyword>
<proteinExistence type="inferred from homology"/>
<dbReference type="PANTHER" id="PTHR12385:SF14">
    <property type="entry name" value="CHOLINE TRANSPORTER-LIKE 2"/>
    <property type="match status" value="1"/>
</dbReference>
<comment type="caution">
    <text evidence="8">The sequence shown here is derived from an EMBL/GenBank/DDBJ whole genome shotgun (WGS) entry which is preliminary data.</text>
</comment>
<keyword evidence="3 7" id="KW-0812">Transmembrane</keyword>
<dbReference type="GO" id="GO:0022857">
    <property type="term" value="F:transmembrane transporter activity"/>
    <property type="evidence" value="ECO:0007669"/>
    <property type="project" value="UniProtKB-UniRule"/>
</dbReference>
<sequence>MHRISRPPSLHSVRLWVPKPAAAHAVSSSFQIALTGKNFCHSAWIAFKIVLEHPVRIGLAHFLGKTLSLFGAVVIAASATAAGYFLAQFVYSDKLSSFLYTTLVCAFCNLAIAAVFHEVYRMAVSTTIQCYFADRRLSAKTGQPPFFTPEPLRSFLYGHGQE</sequence>
<comment type="subcellular location">
    <subcellularLocation>
        <location evidence="7">Cell membrane</location>
        <topology evidence="7">Multi-pass membrane protein</topology>
    </subcellularLocation>
    <subcellularLocation>
        <location evidence="1">Membrane</location>
        <topology evidence="1">Multi-pass membrane protein</topology>
    </subcellularLocation>
</comment>
<evidence type="ECO:0000256" key="4">
    <source>
        <dbReference type="ARBA" id="ARBA00022989"/>
    </source>
</evidence>
<dbReference type="VEuPathDB" id="ToxoDB:TGME49_213840"/>
<evidence type="ECO:0000313" key="8">
    <source>
        <dbReference type="EMBL" id="KAF4643751.1"/>
    </source>
</evidence>
<evidence type="ECO:0000256" key="1">
    <source>
        <dbReference type="ARBA" id="ARBA00004141"/>
    </source>
</evidence>
<evidence type="ECO:0000256" key="3">
    <source>
        <dbReference type="ARBA" id="ARBA00022692"/>
    </source>
</evidence>
<dbReference type="Pfam" id="PF04515">
    <property type="entry name" value="Choline_transpo"/>
    <property type="match status" value="1"/>
</dbReference>
<feature type="transmembrane region" description="Helical" evidence="7">
    <location>
        <begin position="66"/>
        <end position="91"/>
    </location>
</feature>
<comment type="similarity">
    <text evidence="2 7">Belongs to the CTL (choline transporter-like) family.</text>
</comment>
<keyword evidence="9" id="KW-1185">Reference proteome</keyword>
<keyword evidence="5 7" id="KW-0472">Membrane</keyword>
<dbReference type="GO" id="GO:0005886">
    <property type="term" value="C:plasma membrane"/>
    <property type="evidence" value="ECO:0007669"/>
    <property type="project" value="UniProtKB-SubCell"/>
</dbReference>
<dbReference type="AlphaFoldDB" id="A0A7J6KB70"/>
<evidence type="ECO:0000256" key="7">
    <source>
        <dbReference type="RuleBase" id="RU368066"/>
    </source>
</evidence>
<evidence type="ECO:0000256" key="2">
    <source>
        <dbReference type="ARBA" id="ARBA00007168"/>
    </source>
</evidence>